<dbReference type="PANTHER" id="PTHR30055:SF226">
    <property type="entry name" value="HTH-TYPE TRANSCRIPTIONAL REGULATOR PKSA"/>
    <property type="match status" value="1"/>
</dbReference>
<evidence type="ECO:0000313" key="4">
    <source>
        <dbReference type="EMBL" id="AKS30824.1"/>
    </source>
</evidence>
<dbReference type="STRING" id="134601.AFA91_01840"/>
<proteinExistence type="predicted"/>
<dbReference type="InterPro" id="IPR009057">
    <property type="entry name" value="Homeodomain-like_sf"/>
</dbReference>
<dbReference type="PATRIC" id="fig|134601.6.peg.382"/>
<reference evidence="4 5" key="1">
    <citation type="submission" date="2015-07" db="EMBL/GenBank/DDBJ databases">
        <title>Complete genome sequence of Mycobacterium goodii X7B, a facultative thermophilic biodesulfurizing bacterium.</title>
        <authorList>
            <person name="Yu B."/>
            <person name="Li F."/>
            <person name="Xu P."/>
        </authorList>
    </citation>
    <scope>NUCLEOTIDE SEQUENCE [LARGE SCALE GENOMIC DNA]</scope>
    <source>
        <strain evidence="4 5">X7B</strain>
    </source>
</reference>
<dbReference type="Proteomes" id="UP000062255">
    <property type="component" value="Chromosome"/>
</dbReference>
<dbReference type="PROSITE" id="PS50977">
    <property type="entry name" value="HTH_TETR_2"/>
    <property type="match status" value="1"/>
</dbReference>
<dbReference type="RefSeq" id="WP_049743228.1">
    <property type="nucleotide sequence ID" value="NZ_CP012150.1"/>
</dbReference>
<dbReference type="InterPro" id="IPR001647">
    <property type="entry name" value="HTH_TetR"/>
</dbReference>
<gene>
    <name evidence="4" type="ORF">AFA91_01840</name>
</gene>
<evidence type="ECO:0000256" key="2">
    <source>
        <dbReference type="PROSITE-ProRule" id="PRU00335"/>
    </source>
</evidence>
<dbReference type="InterPro" id="IPR050109">
    <property type="entry name" value="HTH-type_TetR-like_transc_reg"/>
</dbReference>
<dbReference type="OrthoDB" id="3403733at2"/>
<evidence type="ECO:0000259" key="3">
    <source>
        <dbReference type="PROSITE" id="PS50977"/>
    </source>
</evidence>
<evidence type="ECO:0000256" key="1">
    <source>
        <dbReference type="ARBA" id="ARBA00023125"/>
    </source>
</evidence>
<accession>A0A0K0X073</accession>
<protein>
    <recommendedName>
        <fullName evidence="3">HTH tetR-type domain-containing protein</fullName>
    </recommendedName>
</protein>
<sequence>MEGSVFFQQLAPVELSNAERIRAAAIRCFAAHGISATTMRTIAEAAGVSHGLVQHHFGNKAGLIAAVDNYVLRVFGEALESNPLPVPATPMDDFNSLGGRFSKLVHDHPDAVDYVGRALIEGNNIGAVIFDGLLKISVRQRDNFAEAGLTRPDLDHDWAALNPLMLRLGPIMLRAHIARHIEGALCKPAELQRWDAAVTAMIRHGQFRAETDRD</sequence>
<dbReference type="KEGG" id="mgo:AFA91_01840"/>
<keyword evidence="1 2" id="KW-0238">DNA-binding</keyword>
<dbReference type="EMBL" id="CP012150">
    <property type="protein sequence ID" value="AKS30824.1"/>
    <property type="molecule type" value="Genomic_DNA"/>
</dbReference>
<feature type="DNA-binding region" description="H-T-H motif" evidence="2">
    <location>
        <begin position="38"/>
        <end position="57"/>
    </location>
</feature>
<dbReference type="AlphaFoldDB" id="A0A0K0X073"/>
<dbReference type="Pfam" id="PF00440">
    <property type="entry name" value="TetR_N"/>
    <property type="match status" value="1"/>
</dbReference>
<dbReference type="PRINTS" id="PR00455">
    <property type="entry name" value="HTHTETR"/>
</dbReference>
<dbReference type="GO" id="GO:0003700">
    <property type="term" value="F:DNA-binding transcription factor activity"/>
    <property type="evidence" value="ECO:0007669"/>
    <property type="project" value="TreeGrafter"/>
</dbReference>
<dbReference type="Gene3D" id="1.10.357.10">
    <property type="entry name" value="Tetracycline Repressor, domain 2"/>
    <property type="match status" value="1"/>
</dbReference>
<feature type="domain" description="HTH tetR-type" evidence="3">
    <location>
        <begin position="15"/>
        <end position="75"/>
    </location>
</feature>
<organism evidence="4 5">
    <name type="scientific">Mycolicibacterium goodii</name>
    <name type="common">Mycobacterium goodii</name>
    <dbReference type="NCBI Taxonomy" id="134601"/>
    <lineage>
        <taxon>Bacteria</taxon>
        <taxon>Bacillati</taxon>
        <taxon>Actinomycetota</taxon>
        <taxon>Actinomycetes</taxon>
        <taxon>Mycobacteriales</taxon>
        <taxon>Mycobacteriaceae</taxon>
        <taxon>Mycolicibacterium</taxon>
    </lineage>
</organism>
<name>A0A0K0X073_MYCGD</name>
<evidence type="ECO:0000313" key="5">
    <source>
        <dbReference type="Proteomes" id="UP000062255"/>
    </source>
</evidence>
<dbReference type="GO" id="GO:0000976">
    <property type="term" value="F:transcription cis-regulatory region binding"/>
    <property type="evidence" value="ECO:0007669"/>
    <property type="project" value="TreeGrafter"/>
</dbReference>
<dbReference type="PANTHER" id="PTHR30055">
    <property type="entry name" value="HTH-TYPE TRANSCRIPTIONAL REGULATOR RUTR"/>
    <property type="match status" value="1"/>
</dbReference>
<dbReference type="SUPFAM" id="SSF46689">
    <property type="entry name" value="Homeodomain-like"/>
    <property type="match status" value="1"/>
</dbReference>